<feature type="domain" description="Glycosyl transferase family 25" evidence="1">
    <location>
        <begin position="2"/>
        <end position="176"/>
    </location>
</feature>
<dbReference type="AlphaFoldDB" id="A0A1C3JC25"/>
<keyword evidence="3" id="KW-1185">Reference proteome</keyword>
<accession>A0A1C3JC25</accession>
<dbReference type="GO" id="GO:0016740">
    <property type="term" value="F:transferase activity"/>
    <property type="evidence" value="ECO:0007669"/>
    <property type="project" value="UniProtKB-KW"/>
</dbReference>
<organism evidence="2 3">
    <name type="scientific">Vibrio celticus</name>
    <dbReference type="NCBI Taxonomy" id="446372"/>
    <lineage>
        <taxon>Bacteria</taxon>
        <taxon>Pseudomonadati</taxon>
        <taxon>Pseudomonadota</taxon>
        <taxon>Gammaproteobacteria</taxon>
        <taxon>Vibrionales</taxon>
        <taxon>Vibrionaceae</taxon>
        <taxon>Vibrio</taxon>
    </lineage>
</organism>
<dbReference type="Pfam" id="PF01755">
    <property type="entry name" value="Glyco_transf_25"/>
    <property type="match status" value="1"/>
</dbReference>
<reference evidence="3" key="1">
    <citation type="submission" date="2016-06" db="EMBL/GenBank/DDBJ databases">
        <authorList>
            <person name="Rodrigo-Torres L."/>
            <person name="Arahal D.R."/>
        </authorList>
    </citation>
    <scope>NUCLEOTIDE SEQUENCE [LARGE SCALE GENOMIC DNA]</scope>
    <source>
        <strain evidence="3">CECT 7224</strain>
    </source>
</reference>
<dbReference type="RefSeq" id="WP_065675992.1">
    <property type="nucleotide sequence ID" value="NZ_AP025463.1"/>
</dbReference>
<dbReference type="CDD" id="cd06532">
    <property type="entry name" value="Glyco_transf_25"/>
    <property type="match status" value="1"/>
</dbReference>
<gene>
    <name evidence="2" type="ORF">VCE7224_01410</name>
</gene>
<proteinExistence type="predicted"/>
<protein>
    <submittedName>
        <fullName evidence="2">Glycosyltransferase family 25 (LPS biosynthesis protein)</fullName>
    </submittedName>
</protein>
<dbReference type="InterPro" id="IPR002654">
    <property type="entry name" value="Glyco_trans_25"/>
</dbReference>
<name>A0A1C3JC25_9VIBR</name>
<evidence type="ECO:0000259" key="1">
    <source>
        <dbReference type="Pfam" id="PF01755"/>
    </source>
</evidence>
<keyword evidence="2" id="KW-0808">Transferase</keyword>
<dbReference type="Proteomes" id="UP000092819">
    <property type="component" value="Unassembled WGS sequence"/>
</dbReference>
<evidence type="ECO:0000313" key="3">
    <source>
        <dbReference type="Proteomes" id="UP000092819"/>
    </source>
</evidence>
<evidence type="ECO:0000313" key="2">
    <source>
        <dbReference type="EMBL" id="SBT12667.1"/>
    </source>
</evidence>
<sequence>MKVVVINLKRSINRRRRIEASLKNIGIKFDFLEGVDSSEPNFRYSERRNEALTRKRFGYNLVENEIACFSSHHLAWEKCLEINEPILVLEDNCDLSSDFSNHFLHFNKLSRDYDFIKLAATKPKSFKIIKKIDNSLSIVRYHKRTCGIMGYIITPGAAEKFIKNAQTFVEPVDNYMEKPYKHGVSTYVFKPDLVRRADIPSTIGSSRKEKIGLTIWNKIYIEAFRIYEQIKDSQIKHPD</sequence>
<dbReference type="EMBL" id="FLQZ01000030">
    <property type="protein sequence ID" value="SBT12667.1"/>
    <property type="molecule type" value="Genomic_DNA"/>
</dbReference>